<dbReference type="AlphaFoldDB" id="A0A5B7CVC8"/>
<organism evidence="1 2">
    <name type="scientific">Portunus trituberculatus</name>
    <name type="common">Swimming crab</name>
    <name type="synonym">Neptunus trituberculatus</name>
    <dbReference type="NCBI Taxonomy" id="210409"/>
    <lineage>
        <taxon>Eukaryota</taxon>
        <taxon>Metazoa</taxon>
        <taxon>Ecdysozoa</taxon>
        <taxon>Arthropoda</taxon>
        <taxon>Crustacea</taxon>
        <taxon>Multicrustacea</taxon>
        <taxon>Malacostraca</taxon>
        <taxon>Eumalacostraca</taxon>
        <taxon>Eucarida</taxon>
        <taxon>Decapoda</taxon>
        <taxon>Pleocyemata</taxon>
        <taxon>Brachyura</taxon>
        <taxon>Eubrachyura</taxon>
        <taxon>Portunoidea</taxon>
        <taxon>Portunidae</taxon>
        <taxon>Portuninae</taxon>
        <taxon>Portunus</taxon>
    </lineage>
</organism>
<gene>
    <name evidence="1" type="ORF">E2C01_005368</name>
</gene>
<evidence type="ECO:0000313" key="2">
    <source>
        <dbReference type="Proteomes" id="UP000324222"/>
    </source>
</evidence>
<evidence type="ECO:0000313" key="1">
    <source>
        <dbReference type="EMBL" id="MPC12664.1"/>
    </source>
</evidence>
<dbReference type="Proteomes" id="UP000324222">
    <property type="component" value="Unassembled WGS sequence"/>
</dbReference>
<protein>
    <submittedName>
        <fullName evidence="1">Uncharacterized protein</fullName>
    </submittedName>
</protein>
<dbReference type="EMBL" id="VSRR010000229">
    <property type="protein sequence ID" value="MPC12664.1"/>
    <property type="molecule type" value="Genomic_DNA"/>
</dbReference>
<name>A0A5B7CVC8_PORTR</name>
<proteinExistence type="predicted"/>
<sequence>MKKGKIYKICSEKEEEEEESMMREELMGVLKEHFRGLRICVHPNVYYLEMQPRNSQKNYKLLSKFNIGIYANMTMFGTIGSCKIGCFSRRNANDVKLFLGRTDTEDGWGSLIYSHH</sequence>
<comment type="caution">
    <text evidence="1">The sequence shown here is derived from an EMBL/GenBank/DDBJ whole genome shotgun (WGS) entry which is preliminary data.</text>
</comment>
<reference evidence="1 2" key="1">
    <citation type="submission" date="2019-05" db="EMBL/GenBank/DDBJ databases">
        <title>Another draft genome of Portunus trituberculatus and its Hox gene families provides insights of decapod evolution.</title>
        <authorList>
            <person name="Jeong J.-H."/>
            <person name="Song I."/>
            <person name="Kim S."/>
            <person name="Choi T."/>
            <person name="Kim D."/>
            <person name="Ryu S."/>
            <person name="Kim W."/>
        </authorList>
    </citation>
    <scope>NUCLEOTIDE SEQUENCE [LARGE SCALE GENOMIC DNA]</scope>
    <source>
        <tissue evidence="1">Muscle</tissue>
    </source>
</reference>
<keyword evidence="2" id="KW-1185">Reference proteome</keyword>
<accession>A0A5B7CVC8</accession>